<name>A0A919U1Z7_9CELL</name>
<keyword evidence="2" id="KW-1185">Reference proteome</keyword>
<protein>
    <submittedName>
        <fullName evidence="1">Uncharacterized protein</fullName>
    </submittedName>
</protein>
<evidence type="ECO:0000313" key="2">
    <source>
        <dbReference type="Proteomes" id="UP000632740"/>
    </source>
</evidence>
<dbReference type="RefSeq" id="WP_203751372.1">
    <property type="nucleotide sequence ID" value="NZ_BONK01000005.1"/>
</dbReference>
<dbReference type="Proteomes" id="UP000632740">
    <property type="component" value="Unassembled WGS sequence"/>
</dbReference>
<evidence type="ECO:0000313" key="1">
    <source>
        <dbReference type="EMBL" id="GIG20977.1"/>
    </source>
</evidence>
<accession>A0A919U1Z7</accession>
<proteinExistence type="predicted"/>
<sequence>MVSTQALSKPGASERPELFHTADGTRRHLRFCSHFSDTPADRILEAAVDDGRPLCEWSAAEIAGQGQTRFETLDEALEAYRAPLENRDRMREVAAGFTYDKVWMPNSGSYVAIAVEGQNALAYFGKTYLWTAAGGTETLTGYVAGAGTGPASTRTQDERTCPTHHLSIPATGVCDYCA</sequence>
<comment type="caution">
    <text evidence="1">The sequence shown here is derived from an EMBL/GenBank/DDBJ whole genome shotgun (WGS) entry which is preliminary data.</text>
</comment>
<gene>
    <name evidence="1" type="ORF">Cch01nite_17010</name>
</gene>
<organism evidence="1 2">
    <name type="scientific">Cellulomonas chitinilytica</name>
    <dbReference type="NCBI Taxonomy" id="398759"/>
    <lineage>
        <taxon>Bacteria</taxon>
        <taxon>Bacillati</taxon>
        <taxon>Actinomycetota</taxon>
        <taxon>Actinomycetes</taxon>
        <taxon>Micrococcales</taxon>
        <taxon>Cellulomonadaceae</taxon>
        <taxon>Cellulomonas</taxon>
    </lineage>
</organism>
<reference evidence="1" key="1">
    <citation type="submission" date="2021-01" db="EMBL/GenBank/DDBJ databases">
        <title>Whole genome shotgun sequence of Cellulomonas chitinilytica NBRC 110799.</title>
        <authorList>
            <person name="Komaki H."/>
            <person name="Tamura T."/>
        </authorList>
    </citation>
    <scope>NUCLEOTIDE SEQUENCE</scope>
    <source>
        <strain evidence="1">NBRC 110799</strain>
    </source>
</reference>
<dbReference type="EMBL" id="BONK01000005">
    <property type="protein sequence ID" value="GIG20977.1"/>
    <property type="molecule type" value="Genomic_DNA"/>
</dbReference>
<dbReference type="AlphaFoldDB" id="A0A919U1Z7"/>